<organism evidence="2 3">
    <name type="scientific">Solirubrobacter ginsenosidimutans</name>
    <dbReference type="NCBI Taxonomy" id="490573"/>
    <lineage>
        <taxon>Bacteria</taxon>
        <taxon>Bacillati</taxon>
        <taxon>Actinomycetota</taxon>
        <taxon>Thermoleophilia</taxon>
        <taxon>Solirubrobacterales</taxon>
        <taxon>Solirubrobacteraceae</taxon>
        <taxon>Solirubrobacter</taxon>
    </lineage>
</organism>
<evidence type="ECO:0008006" key="4">
    <source>
        <dbReference type="Google" id="ProtNLM"/>
    </source>
</evidence>
<evidence type="ECO:0000313" key="2">
    <source>
        <dbReference type="EMBL" id="MDA0165124.1"/>
    </source>
</evidence>
<gene>
    <name evidence="2" type="ORF">OM076_32950</name>
</gene>
<dbReference type="SUPFAM" id="SSF51445">
    <property type="entry name" value="(Trans)glycosidases"/>
    <property type="match status" value="1"/>
</dbReference>
<keyword evidence="1" id="KW-0732">Signal</keyword>
<evidence type="ECO:0000256" key="1">
    <source>
        <dbReference type="SAM" id="SignalP"/>
    </source>
</evidence>
<sequence length="322" mass="35390">MRSRFTILVACALALALPSTASAAFTVGISENEASMFADPLFQGVGFKQARVIVGYDVALQPGSAEFTRLQAYIAGATASGVEPLVSFQHTRGDSSKCDQKKNFSKGICKLPSQKAYETAMKAFFKNFPTVKVVSPWNEINHFTQPTSRSPASAAKFTNTVAKLCKTCKIVVADVLDQADDPAAKNPKFTKTAKYIADFRKALKVPRTICGIHNYSDVNRFRSTGTTALMNALGCKEYWLTETGGLYNFGSFWSKKTYKGCSKASSCQLKATKYMFTLAKKNKKIKRLYVYTWFGAVTPRFDAGLVANGQPRPALAEIRKYL</sequence>
<dbReference type="EMBL" id="JAPDOD010000042">
    <property type="protein sequence ID" value="MDA0165124.1"/>
    <property type="molecule type" value="Genomic_DNA"/>
</dbReference>
<feature type="chain" id="PRO_5040845740" description="Glycoside hydrolase family 5 domain-containing protein" evidence="1">
    <location>
        <begin position="24"/>
        <end position="322"/>
    </location>
</feature>
<feature type="signal peptide" evidence="1">
    <location>
        <begin position="1"/>
        <end position="23"/>
    </location>
</feature>
<dbReference type="InterPro" id="IPR017853">
    <property type="entry name" value="GH"/>
</dbReference>
<name>A0A9X3MYI7_9ACTN</name>
<protein>
    <recommendedName>
        <fullName evidence="4">Glycoside hydrolase family 5 domain-containing protein</fullName>
    </recommendedName>
</protein>
<accession>A0A9X3MYI7</accession>
<reference evidence="2" key="1">
    <citation type="submission" date="2022-10" db="EMBL/GenBank/DDBJ databases">
        <title>The WGS of Solirubrobacter ginsenosidimutans DSM 21036.</title>
        <authorList>
            <person name="Jiang Z."/>
        </authorList>
    </citation>
    <scope>NUCLEOTIDE SEQUENCE</scope>
    <source>
        <strain evidence="2">DSM 21036</strain>
    </source>
</reference>
<dbReference type="AlphaFoldDB" id="A0A9X3MYI7"/>
<evidence type="ECO:0000313" key="3">
    <source>
        <dbReference type="Proteomes" id="UP001149140"/>
    </source>
</evidence>
<dbReference type="Gene3D" id="3.20.20.80">
    <property type="entry name" value="Glycosidases"/>
    <property type="match status" value="1"/>
</dbReference>
<dbReference type="RefSeq" id="WP_270044381.1">
    <property type="nucleotide sequence ID" value="NZ_JAPDOD010000042.1"/>
</dbReference>
<comment type="caution">
    <text evidence="2">The sequence shown here is derived from an EMBL/GenBank/DDBJ whole genome shotgun (WGS) entry which is preliminary data.</text>
</comment>
<proteinExistence type="predicted"/>
<keyword evidence="3" id="KW-1185">Reference proteome</keyword>
<dbReference type="Proteomes" id="UP001149140">
    <property type="component" value="Unassembled WGS sequence"/>
</dbReference>